<comment type="caution">
    <text evidence="1">The sequence shown here is derived from an EMBL/GenBank/DDBJ whole genome shotgun (WGS) entry which is preliminary data.</text>
</comment>
<evidence type="ECO:0000313" key="1">
    <source>
        <dbReference type="EMBL" id="MFD0794735.1"/>
    </source>
</evidence>
<accession>A0ABW3AV47</accession>
<dbReference type="RefSeq" id="WP_377116376.1">
    <property type="nucleotide sequence ID" value="NZ_JBHTHZ010000013.1"/>
</dbReference>
<reference evidence="2" key="1">
    <citation type="journal article" date="2019" name="Int. J. Syst. Evol. Microbiol.">
        <title>The Global Catalogue of Microorganisms (GCM) 10K type strain sequencing project: providing services to taxonomists for standard genome sequencing and annotation.</title>
        <authorList>
            <consortium name="The Broad Institute Genomics Platform"/>
            <consortium name="The Broad Institute Genome Sequencing Center for Infectious Disease"/>
            <person name="Wu L."/>
            <person name="Ma J."/>
        </authorList>
    </citation>
    <scope>NUCLEOTIDE SEQUENCE [LARGE SCALE GENOMIC DNA]</scope>
    <source>
        <strain evidence="2">CCUG 61484</strain>
    </source>
</reference>
<proteinExistence type="predicted"/>
<sequence length="46" mass="5076">MLTELNQQTKVQYAARVAELSSVGKPSKKLLKQIAAAYLEQIGLED</sequence>
<dbReference type="Proteomes" id="UP001597010">
    <property type="component" value="Unassembled WGS sequence"/>
</dbReference>
<dbReference type="EMBL" id="JBHTHZ010000013">
    <property type="protein sequence ID" value="MFD0794735.1"/>
    <property type="molecule type" value="Genomic_DNA"/>
</dbReference>
<protein>
    <submittedName>
        <fullName evidence="1">Uncharacterized protein</fullName>
    </submittedName>
</protein>
<gene>
    <name evidence="1" type="ORF">ACFQZX_14000</name>
</gene>
<keyword evidence="2" id="KW-1185">Reference proteome</keyword>
<organism evidence="1 2">
    <name type="scientific">Mucilaginibacter litoreus</name>
    <dbReference type="NCBI Taxonomy" id="1048221"/>
    <lineage>
        <taxon>Bacteria</taxon>
        <taxon>Pseudomonadati</taxon>
        <taxon>Bacteroidota</taxon>
        <taxon>Sphingobacteriia</taxon>
        <taxon>Sphingobacteriales</taxon>
        <taxon>Sphingobacteriaceae</taxon>
        <taxon>Mucilaginibacter</taxon>
    </lineage>
</organism>
<name>A0ABW3AV47_9SPHI</name>
<evidence type="ECO:0000313" key="2">
    <source>
        <dbReference type="Proteomes" id="UP001597010"/>
    </source>
</evidence>